<name>A0A6A4VNS8_AMPAM</name>
<evidence type="ECO:0000259" key="2">
    <source>
        <dbReference type="PROSITE" id="PS50878"/>
    </source>
</evidence>
<dbReference type="OrthoDB" id="6381015at2759"/>
<dbReference type="Proteomes" id="UP000440578">
    <property type="component" value="Unassembled WGS sequence"/>
</dbReference>
<evidence type="ECO:0000256" key="1">
    <source>
        <dbReference type="SAM" id="MobiDB-lite"/>
    </source>
</evidence>
<dbReference type="Pfam" id="PF00075">
    <property type="entry name" value="RNase_H"/>
    <property type="match status" value="1"/>
</dbReference>
<evidence type="ECO:0000313" key="4">
    <source>
        <dbReference type="EMBL" id="KAF0292372.1"/>
    </source>
</evidence>
<dbReference type="InterPro" id="IPR000477">
    <property type="entry name" value="RT_dom"/>
</dbReference>
<evidence type="ECO:0000313" key="5">
    <source>
        <dbReference type="Proteomes" id="UP000440578"/>
    </source>
</evidence>
<dbReference type="InterPro" id="IPR002156">
    <property type="entry name" value="RNaseH_domain"/>
</dbReference>
<gene>
    <name evidence="4" type="primary">RTase_13</name>
    <name evidence="4" type="ORF">FJT64_009625</name>
</gene>
<dbReference type="PANTHER" id="PTHR36688">
    <property type="entry name" value="ENDO/EXONUCLEASE/PHOSPHATASE DOMAIN-CONTAINING PROTEIN"/>
    <property type="match status" value="1"/>
</dbReference>
<dbReference type="GO" id="GO:0003676">
    <property type="term" value="F:nucleic acid binding"/>
    <property type="evidence" value="ECO:0007669"/>
    <property type="project" value="InterPro"/>
</dbReference>
<dbReference type="PANTHER" id="PTHR36688:SF1">
    <property type="entry name" value="ENDONUCLEASE_EXONUCLEASE_PHOSPHATASE DOMAIN-CONTAINING PROTEIN"/>
    <property type="match status" value="1"/>
</dbReference>
<dbReference type="GO" id="GO:0003964">
    <property type="term" value="F:RNA-directed DNA polymerase activity"/>
    <property type="evidence" value="ECO:0007669"/>
    <property type="project" value="UniProtKB-KW"/>
</dbReference>
<keyword evidence="5" id="KW-1185">Reference proteome</keyword>
<dbReference type="CDD" id="cd09276">
    <property type="entry name" value="Rnase_HI_RT_non_LTR"/>
    <property type="match status" value="1"/>
</dbReference>
<accession>A0A6A4VNS8</accession>
<dbReference type="InterPro" id="IPR012337">
    <property type="entry name" value="RNaseH-like_sf"/>
</dbReference>
<keyword evidence="4" id="KW-0695">RNA-directed DNA polymerase</keyword>
<dbReference type="InterPro" id="IPR052560">
    <property type="entry name" value="RdDP_mobile_element"/>
</dbReference>
<comment type="caution">
    <text evidence="4">The sequence shown here is derived from an EMBL/GenBank/DDBJ whole genome shotgun (WGS) entry which is preliminary data.</text>
</comment>
<sequence>MATLRDRRGRVRWETSFSDSRLFPQGLAQGSVLAPLLWNIYASDILPRAPPGVHISVYADDVALWATERKLSQCEATLQPALDEISDWCTRWKVQLSASKCSATPFSLDPREAGGKVHLKLSLQNRPVNHVTYPTFLGLKMDGGLTFSEHIKQLKKSMARRRNCLAALAGRSYGCSRRTLRAAYIGYIRSLADYGAAVYMTHAAPASRQALEAEQNACARIITGCIRPTRRDALLAEAQLEPLTVRAKKLSSNEAQRLKRLPPDDPAKEVIDREVPPRLKYRAHEAWIREVQQAGTNSGPPLPCDEDVVLDAKPCVRRVAAWMASEAGLAELPAEPLALTPPVLLPDSTSLTISTSLTVPTSRTDPPEARRAAAETTLASLPQPDVSIWTDGSAGGGTHDGGGGALLIFHQESRTVQLTVAAGKVCSSTRAELVAIREALAEAAGDLPDRPGMLLLCCDSRAAIQSLQDTADSQSALVAEIRDLLDTITRSGHRLHLQWVPGHAGLPENEEADRLAAIGSSRRQDQIPVDLWSARAAVARRARAMCDARARRSHPHPDPTPGHDGLDRRASVTVAQLRVGCSPLTGDTRHRLGLAESDACVDCGEPDSVPHLLMDCPAHQGPRTRRWGPLPTLGEIFSTEADLIVDFLVETGRAPRDPA</sequence>
<evidence type="ECO:0000259" key="3">
    <source>
        <dbReference type="PROSITE" id="PS50879"/>
    </source>
</evidence>
<keyword evidence="4" id="KW-0808">Transferase</keyword>
<organism evidence="4 5">
    <name type="scientific">Amphibalanus amphitrite</name>
    <name type="common">Striped barnacle</name>
    <name type="synonym">Balanus amphitrite</name>
    <dbReference type="NCBI Taxonomy" id="1232801"/>
    <lineage>
        <taxon>Eukaryota</taxon>
        <taxon>Metazoa</taxon>
        <taxon>Ecdysozoa</taxon>
        <taxon>Arthropoda</taxon>
        <taxon>Crustacea</taxon>
        <taxon>Multicrustacea</taxon>
        <taxon>Cirripedia</taxon>
        <taxon>Thoracica</taxon>
        <taxon>Thoracicalcarea</taxon>
        <taxon>Balanomorpha</taxon>
        <taxon>Balanoidea</taxon>
        <taxon>Balanidae</taxon>
        <taxon>Amphibalaninae</taxon>
        <taxon>Amphibalanus</taxon>
    </lineage>
</organism>
<protein>
    <submittedName>
        <fullName evidence="4">Putative RNA-directed DNA polymerase from transposon BS</fullName>
    </submittedName>
</protein>
<dbReference type="SUPFAM" id="SSF53098">
    <property type="entry name" value="Ribonuclease H-like"/>
    <property type="match status" value="1"/>
</dbReference>
<feature type="domain" description="Reverse transcriptase" evidence="2">
    <location>
        <begin position="1"/>
        <end position="141"/>
    </location>
</feature>
<dbReference type="AlphaFoldDB" id="A0A6A4VNS8"/>
<feature type="domain" description="RNase H type-1" evidence="3">
    <location>
        <begin position="382"/>
        <end position="521"/>
    </location>
</feature>
<reference evidence="4 5" key="1">
    <citation type="submission" date="2019-07" db="EMBL/GenBank/DDBJ databases">
        <title>Draft genome assembly of a fouling barnacle, Amphibalanus amphitrite (Darwin, 1854): The first reference genome for Thecostraca.</title>
        <authorList>
            <person name="Kim W."/>
        </authorList>
    </citation>
    <scope>NUCLEOTIDE SEQUENCE [LARGE SCALE GENOMIC DNA]</scope>
    <source>
        <strain evidence="4">SNU_AA5</strain>
        <tissue evidence="4">Soma without cirri and trophi</tissue>
    </source>
</reference>
<dbReference type="InterPro" id="IPR036397">
    <property type="entry name" value="RNaseH_sf"/>
</dbReference>
<dbReference type="GO" id="GO:0004523">
    <property type="term" value="F:RNA-DNA hybrid ribonuclease activity"/>
    <property type="evidence" value="ECO:0007669"/>
    <property type="project" value="InterPro"/>
</dbReference>
<feature type="region of interest" description="Disordered" evidence="1">
    <location>
        <begin position="548"/>
        <end position="567"/>
    </location>
</feature>
<dbReference type="PROSITE" id="PS50879">
    <property type="entry name" value="RNASE_H_1"/>
    <property type="match status" value="1"/>
</dbReference>
<proteinExistence type="predicted"/>
<keyword evidence="4" id="KW-0548">Nucleotidyltransferase</keyword>
<dbReference type="PROSITE" id="PS50878">
    <property type="entry name" value="RT_POL"/>
    <property type="match status" value="1"/>
</dbReference>
<dbReference type="Pfam" id="PF00078">
    <property type="entry name" value="RVT_1"/>
    <property type="match status" value="1"/>
</dbReference>
<dbReference type="Gene3D" id="3.30.420.10">
    <property type="entry name" value="Ribonuclease H-like superfamily/Ribonuclease H"/>
    <property type="match status" value="1"/>
</dbReference>
<dbReference type="EMBL" id="VIIS01001816">
    <property type="protein sequence ID" value="KAF0292372.1"/>
    <property type="molecule type" value="Genomic_DNA"/>
</dbReference>